<keyword evidence="5" id="KW-1185">Reference proteome</keyword>
<comment type="caution">
    <text evidence="4">The sequence shown here is derived from an EMBL/GenBank/DDBJ whole genome shotgun (WGS) entry which is preliminary data.</text>
</comment>
<dbReference type="Pfam" id="PF25876">
    <property type="entry name" value="HH_MFP_RND"/>
    <property type="match status" value="1"/>
</dbReference>
<sequence>MKREYIGIVIAGLVLFTSCGSKNPETRAIHKDITEMVFASGMLQADDQYNLTAQTDGYLVKMNFKEGDDVQQGQLLAVIDNNQNVINARSASKLYAIAREKTDPSAPALLQIKANIQAATAKLQLDQQQADRYQRLFANNSVSKSEYENAQLTLTNSQASLNALQEQYQDQQLSARQQEVSQRYASDVNRVVKLQNQLTALHTGRIYIRQKQLGDYVRQGDVIAVIGNPELIYARLNVDETNMSKLKTGDTVLVKLNTNKDKVYAAILKQILPAFDDTTRSFIVKAYFLKRPELDITGTQLEANIITGTRKNALVIPAAYLSYGNKVTLKEGKKQIPVRPGIISTDWVEILSGIKEDETIIIPQH</sequence>
<protein>
    <submittedName>
        <fullName evidence="4">HlyD family efflux transporter periplasmic adaptor subunit</fullName>
    </submittedName>
</protein>
<keyword evidence="1" id="KW-0175">Coiled coil</keyword>
<dbReference type="InterPro" id="IPR058624">
    <property type="entry name" value="MdtA-like_HH"/>
</dbReference>
<dbReference type="Gene3D" id="2.40.50.100">
    <property type="match status" value="1"/>
</dbReference>
<feature type="domain" description="Multidrug resistance protein MdtA-like alpha-helical hairpin" evidence="2">
    <location>
        <begin position="109"/>
        <end position="163"/>
    </location>
</feature>
<dbReference type="PROSITE" id="PS51257">
    <property type="entry name" value="PROKAR_LIPOPROTEIN"/>
    <property type="match status" value="1"/>
</dbReference>
<evidence type="ECO:0000313" key="4">
    <source>
        <dbReference type="EMBL" id="MBD1362932.1"/>
    </source>
</evidence>
<dbReference type="Pfam" id="PF25917">
    <property type="entry name" value="BSH_RND"/>
    <property type="match status" value="1"/>
</dbReference>
<evidence type="ECO:0000259" key="2">
    <source>
        <dbReference type="Pfam" id="PF25876"/>
    </source>
</evidence>
<dbReference type="Gene3D" id="2.40.420.20">
    <property type="match status" value="1"/>
</dbReference>
<gene>
    <name evidence="4" type="ORF">IDJ77_03840</name>
</gene>
<proteinExistence type="predicted"/>
<dbReference type="RefSeq" id="WP_191187607.1">
    <property type="nucleotide sequence ID" value="NZ_JACWMY010000002.1"/>
</dbReference>
<dbReference type="EMBL" id="JACWMY010000002">
    <property type="protein sequence ID" value="MBD1362932.1"/>
    <property type="molecule type" value="Genomic_DNA"/>
</dbReference>
<dbReference type="PANTHER" id="PTHR30469:SF33">
    <property type="entry name" value="SLR1207 PROTEIN"/>
    <property type="match status" value="1"/>
</dbReference>
<dbReference type="Proteomes" id="UP000606600">
    <property type="component" value="Unassembled WGS sequence"/>
</dbReference>
<organism evidence="4 5">
    <name type="scientific">Mucilaginibacter pankratovii</name>
    <dbReference type="NCBI Taxonomy" id="2772110"/>
    <lineage>
        <taxon>Bacteria</taxon>
        <taxon>Pseudomonadati</taxon>
        <taxon>Bacteroidota</taxon>
        <taxon>Sphingobacteriia</taxon>
        <taxon>Sphingobacteriales</taxon>
        <taxon>Sphingobacteriaceae</taxon>
        <taxon>Mucilaginibacter</taxon>
    </lineage>
</organism>
<feature type="coiled-coil region" evidence="1">
    <location>
        <begin position="116"/>
        <end position="181"/>
    </location>
</feature>
<dbReference type="InterPro" id="IPR058625">
    <property type="entry name" value="MdtA-like_BSH"/>
</dbReference>
<name>A0ABR7WN59_9SPHI</name>
<evidence type="ECO:0000259" key="3">
    <source>
        <dbReference type="Pfam" id="PF25917"/>
    </source>
</evidence>
<feature type="domain" description="Multidrug resistance protein MdtA-like barrel-sandwich hybrid" evidence="3">
    <location>
        <begin position="50"/>
        <end position="222"/>
    </location>
</feature>
<dbReference type="PANTHER" id="PTHR30469">
    <property type="entry name" value="MULTIDRUG RESISTANCE PROTEIN MDTA"/>
    <property type="match status" value="1"/>
</dbReference>
<reference evidence="4 5" key="1">
    <citation type="submission" date="2020-09" db="EMBL/GenBank/DDBJ databases">
        <title>Novel species of Mucilaginibacter isolated from a glacier on the Tibetan Plateau.</title>
        <authorList>
            <person name="Liu Q."/>
            <person name="Xin Y.-H."/>
        </authorList>
    </citation>
    <scope>NUCLEOTIDE SEQUENCE [LARGE SCALE GENOMIC DNA]</scope>
    <source>
        <strain evidence="4 5">ZT4R22</strain>
    </source>
</reference>
<evidence type="ECO:0000256" key="1">
    <source>
        <dbReference type="SAM" id="Coils"/>
    </source>
</evidence>
<accession>A0ABR7WN59</accession>
<dbReference type="Gene3D" id="2.40.30.170">
    <property type="match status" value="1"/>
</dbReference>
<dbReference type="SUPFAM" id="SSF111369">
    <property type="entry name" value="HlyD-like secretion proteins"/>
    <property type="match status" value="1"/>
</dbReference>
<dbReference type="Gene3D" id="1.10.287.470">
    <property type="entry name" value="Helix hairpin bin"/>
    <property type="match status" value="1"/>
</dbReference>
<evidence type="ECO:0000313" key="5">
    <source>
        <dbReference type="Proteomes" id="UP000606600"/>
    </source>
</evidence>